<dbReference type="NCBIfam" id="TIGR00621">
    <property type="entry name" value="ssb"/>
    <property type="match status" value="1"/>
</dbReference>
<accession>A0ABX0A0R2</accession>
<dbReference type="Pfam" id="PF00436">
    <property type="entry name" value="SSB"/>
    <property type="match status" value="1"/>
</dbReference>
<feature type="compositionally biased region" description="Low complexity" evidence="4">
    <location>
        <begin position="116"/>
        <end position="133"/>
    </location>
</feature>
<name>A0ABX0A0R2_9BACT</name>
<dbReference type="CDD" id="cd04496">
    <property type="entry name" value="SSB_OBF"/>
    <property type="match status" value="1"/>
</dbReference>
<evidence type="ECO:0000256" key="1">
    <source>
        <dbReference type="ARBA" id="ARBA00023125"/>
    </source>
</evidence>
<evidence type="ECO:0000256" key="4">
    <source>
        <dbReference type="SAM" id="MobiDB-lite"/>
    </source>
</evidence>
<evidence type="ECO:0000313" key="6">
    <source>
        <dbReference type="Proteomes" id="UP000753802"/>
    </source>
</evidence>
<dbReference type="SUPFAM" id="SSF50249">
    <property type="entry name" value="Nucleic acid-binding proteins"/>
    <property type="match status" value="1"/>
</dbReference>
<dbReference type="InterPro" id="IPR012340">
    <property type="entry name" value="NA-bd_OB-fold"/>
</dbReference>
<reference evidence="5 6" key="1">
    <citation type="submission" date="2020-01" db="EMBL/GenBank/DDBJ databases">
        <title>Genome analysis.</title>
        <authorList>
            <person name="Wu S."/>
            <person name="Wang G."/>
        </authorList>
    </citation>
    <scope>NUCLEOTIDE SEQUENCE [LARGE SCALE GENOMIC DNA]</scope>
    <source>
        <strain evidence="5 6">SYL130</strain>
    </source>
</reference>
<dbReference type="GO" id="GO:0003677">
    <property type="term" value="F:DNA binding"/>
    <property type="evidence" value="ECO:0007669"/>
    <property type="project" value="UniProtKB-KW"/>
</dbReference>
<dbReference type="InterPro" id="IPR011344">
    <property type="entry name" value="ssDNA-bd"/>
</dbReference>
<comment type="caution">
    <text evidence="5">The sequence shown here is derived from an EMBL/GenBank/DDBJ whole genome shotgun (WGS) entry which is preliminary data.</text>
</comment>
<keyword evidence="1 2" id="KW-0238">DNA-binding</keyword>
<protein>
    <recommendedName>
        <fullName evidence="2 3">Single-stranded DNA-binding protein</fullName>
    </recommendedName>
</protein>
<dbReference type="EMBL" id="JAACJS010000015">
    <property type="protein sequence ID" value="NCI51008.1"/>
    <property type="molecule type" value="Genomic_DNA"/>
</dbReference>
<dbReference type="PANTHER" id="PTHR10302">
    <property type="entry name" value="SINGLE-STRANDED DNA-BINDING PROTEIN"/>
    <property type="match status" value="1"/>
</dbReference>
<dbReference type="RefSeq" id="WP_161819309.1">
    <property type="nucleotide sequence ID" value="NZ_JAACJS010000015.1"/>
</dbReference>
<dbReference type="InterPro" id="IPR000424">
    <property type="entry name" value="Primosome_PriB/ssb"/>
</dbReference>
<sequence>MIKLQVIGNLGKDALVNNVNGKNVINFTVAHTERFKDAQGNQKDKTVWVDCAYWTDRTAVAPYLKKGTQVYVEGQPDVRTYNTQDGRQGATLTLRVLSVQLLGSRPEGGSGGGGYQPSQPSYASQPPASAPSAGEITEPLDDLPF</sequence>
<dbReference type="PIRSF" id="PIRSF002070">
    <property type="entry name" value="SSB"/>
    <property type="match status" value="1"/>
</dbReference>
<gene>
    <name evidence="5" type="primary">ssb</name>
    <name evidence="5" type="ORF">GWC95_13825</name>
</gene>
<organism evidence="5 6">
    <name type="scientific">Sediminibacterium roseum</name>
    <dbReference type="NCBI Taxonomy" id="1978412"/>
    <lineage>
        <taxon>Bacteria</taxon>
        <taxon>Pseudomonadati</taxon>
        <taxon>Bacteroidota</taxon>
        <taxon>Chitinophagia</taxon>
        <taxon>Chitinophagales</taxon>
        <taxon>Chitinophagaceae</taxon>
        <taxon>Sediminibacterium</taxon>
    </lineage>
</organism>
<evidence type="ECO:0000313" key="5">
    <source>
        <dbReference type="EMBL" id="NCI51008.1"/>
    </source>
</evidence>
<dbReference type="PANTHER" id="PTHR10302:SF27">
    <property type="entry name" value="SINGLE-STRANDED DNA-BINDING PROTEIN"/>
    <property type="match status" value="1"/>
</dbReference>
<evidence type="ECO:0000256" key="2">
    <source>
        <dbReference type="PIRNR" id="PIRNR002070"/>
    </source>
</evidence>
<feature type="compositionally biased region" description="Gly residues" evidence="4">
    <location>
        <begin position="106"/>
        <end position="115"/>
    </location>
</feature>
<keyword evidence="6" id="KW-1185">Reference proteome</keyword>
<proteinExistence type="predicted"/>
<evidence type="ECO:0000256" key="3">
    <source>
        <dbReference type="RuleBase" id="RU000524"/>
    </source>
</evidence>
<dbReference type="Gene3D" id="2.40.50.140">
    <property type="entry name" value="Nucleic acid-binding proteins"/>
    <property type="match status" value="1"/>
</dbReference>
<feature type="region of interest" description="Disordered" evidence="4">
    <location>
        <begin position="103"/>
        <end position="145"/>
    </location>
</feature>
<dbReference type="PROSITE" id="PS50935">
    <property type="entry name" value="SSB"/>
    <property type="match status" value="1"/>
</dbReference>
<dbReference type="Proteomes" id="UP000753802">
    <property type="component" value="Unassembled WGS sequence"/>
</dbReference>